<dbReference type="PANTHER" id="PTHR32018">
    <property type="entry name" value="RHAMNOGALACTURONATE LYASE FAMILY PROTEIN"/>
    <property type="match status" value="1"/>
</dbReference>
<dbReference type="SUPFAM" id="SSF49785">
    <property type="entry name" value="Galactose-binding domain-like"/>
    <property type="match status" value="1"/>
</dbReference>
<name>A0A7J7NIA4_9MAGN</name>
<dbReference type="Proteomes" id="UP000541444">
    <property type="component" value="Unassembled WGS sequence"/>
</dbReference>
<dbReference type="InterPro" id="IPR008979">
    <property type="entry name" value="Galactose-bd-like_sf"/>
</dbReference>
<dbReference type="EMBL" id="JACGCM010000779">
    <property type="protein sequence ID" value="KAF6166714.1"/>
    <property type="molecule type" value="Genomic_DNA"/>
</dbReference>
<evidence type="ECO:0000313" key="2">
    <source>
        <dbReference type="EMBL" id="KAF6166714.1"/>
    </source>
</evidence>
<protein>
    <recommendedName>
        <fullName evidence="1">Rhamnogalacturonan lyase domain-containing protein</fullName>
    </recommendedName>
</protein>
<feature type="domain" description="Rhamnogalacturonan lyase" evidence="1">
    <location>
        <begin position="166"/>
        <end position="238"/>
    </location>
</feature>
<comment type="caution">
    <text evidence="2">The sequence shown here is derived from an EMBL/GenBank/DDBJ whole genome shotgun (WGS) entry which is preliminary data.</text>
</comment>
<organism evidence="2 3">
    <name type="scientific">Kingdonia uniflora</name>
    <dbReference type="NCBI Taxonomy" id="39325"/>
    <lineage>
        <taxon>Eukaryota</taxon>
        <taxon>Viridiplantae</taxon>
        <taxon>Streptophyta</taxon>
        <taxon>Embryophyta</taxon>
        <taxon>Tracheophyta</taxon>
        <taxon>Spermatophyta</taxon>
        <taxon>Magnoliopsida</taxon>
        <taxon>Ranunculales</taxon>
        <taxon>Circaeasteraceae</taxon>
        <taxon>Kingdonia</taxon>
    </lineage>
</organism>
<feature type="non-terminal residue" evidence="2">
    <location>
        <position position="1"/>
    </location>
</feature>
<evidence type="ECO:0000313" key="3">
    <source>
        <dbReference type="Proteomes" id="UP000541444"/>
    </source>
</evidence>
<sequence>MLPSCDGDKLEREIMAEEENGLWRMECLRGRLYADRLASKATNKNAYKLEREIMAEEENGLWRMECLRERLYADRLASKATNKNAYLIEKDKGKAIAIEVDTDWKCKTVYKRRRDLDSSRKKGKAIVMPFVPASCPPDLQRTSRTRYEANIARGVVGLHVVGVGPTLWEIGVPDHFAKGFYVPDPNPNYINKLYVDHPDRFRQYGLWERYAELYLDGDLVFKIGINEYHRLVLRKGAQRIEDVQMIKSGYNPAAWMLEVTSSSEESRLGVDFAKVYRRSHLF</sequence>
<gene>
    <name evidence="2" type="ORF">GIB67_005590</name>
</gene>
<accession>A0A7J7NIA4</accession>
<reference evidence="2 3" key="1">
    <citation type="journal article" date="2020" name="IScience">
        <title>Genome Sequencing of the Endangered Kingdonia uniflora (Circaeasteraceae, Ranunculales) Reveals Potential Mechanisms of Evolutionary Specialization.</title>
        <authorList>
            <person name="Sun Y."/>
            <person name="Deng T."/>
            <person name="Zhang A."/>
            <person name="Moore M.J."/>
            <person name="Landis J.B."/>
            <person name="Lin N."/>
            <person name="Zhang H."/>
            <person name="Zhang X."/>
            <person name="Huang J."/>
            <person name="Zhang X."/>
            <person name="Sun H."/>
            <person name="Wang H."/>
        </authorList>
    </citation>
    <scope>NUCLEOTIDE SEQUENCE [LARGE SCALE GENOMIC DNA]</scope>
    <source>
        <strain evidence="2">TB1705</strain>
        <tissue evidence="2">Leaf</tissue>
    </source>
</reference>
<keyword evidence="3" id="KW-1185">Reference proteome</keyword>
<dbReference type="PANTHER" id="PTHR32018:SF1">
    <property type="entry name" value="RHAMNOGALACTURONAN ENDOLYASE"/>
    <property type="match status" value="1"/>
</dbReference>
<dbReference type="InterPro" id="IPR051850">
    <property type="entry name" value="Polysacch_Lyase_4"/>
</dbReference>
<dbReference type="AlphaFoldDB" id="A0A7J7NIA4"/>
<evidence type="ECO:0000259" key="1">
    <source>
        <dbReference type="Pfam" id="PF14683"/>
    </source>
</evidence>
<dbReference type="Pfam" id="PF14683">
    <property type="entry name" value="CBM-like"/>
    <property type="match status" value="1"/>
</dbReference>
<dbReference type="InterPro" id="IPR029411">
    <property type="entry name" value="RG-lyase_III"/>
</dbReference>
<proteinExistence type="predicted"/>
<dbReference type="OrthoDB" id="1939750at2759"/>